<name>A0A645HPW4_9ZZZZ</name>
<accession>A0A645HPW4</accession>
<evidence type="ECO:0000313" key="1">
    <source>
        <dbReference type="EMBL" id="MPN40606.1"/>
    </source>
</evidence>
<organism evidence="1">
    <name type="scientific">bioreactor metagenome</name>
    <dbReference type="NCBI Taxonomy" id="1076179"/>
    <lineage>
        <taxon>unclassified sequences</taxon>
        <taxon>metagenomes</taxon>
        <taxon>ecological metagenomes</taxon>
    </lineage>
</organism>
<dbReference type="AlphaFoldDB" id="A0A645HPW4"/>
<sequence>MLDGTRDQIDFVRSLRNHTCPINRQLTGPLRIGRRLGRMPSDRIDAHRHFLDRTGHGLRRRTLCRRPLCHTGRMTGQHIGLFGHALGVVDHLSDNALKTCNQPIVMRHTNAGRTCRSARPARQIAIQVSPL</sequence>
<proteinExistence type="predicted"/>
<protein>
    <submittedName>
        <fullName evidence="1">Uncharacterized protein</fullName>
    </submittedName>
</protein>
<dbReference type="EMBL" id="VSSQ01097134">
    <property type="protein sequence ID" value="MPN40606.1"/>
    <property type="molecule type" value="Genomic_DNA"/>
</dbReference>
<reference evidence="1" key="1">
    <citation type="submission" date="2019-08" db="EMBL/GenBank/DDBJ databases">
        <authorList>
            <person name="Kucharzyk K."/>
            <person name="Murdoch R.W."/>
            <person name="Higgins S."/>
            <person name="Loffler F."/>
        </authorList>
    </citation>
    <scope>NUCLEOTIDE SEQUENCE</scope>
</reference>
<comment type="caution">
    <text evidence="1">The sequence shown here is derived from an EMBL/GenBank/DDBJ whole genome shotgun (WGS) entry which is preliminary data.</text>
</comment>
<gene>
    <name evidence="1" type="ORF">SDC9_188144</name>
</gene>